<dbReference type="GO" id="GO:0016829">
    <property type="term" value="F:lyase activity"/>
    <property type="evidence" value="ECO:0007669"/>
    <property type="project" value="InterPro"/>
</dbReference>
<evidence type="ECO:0000256" key="1">
    <source>
        <dbReference type="ARBA" id="ARBA00006174"/>
    </source>
</evidence>
<feature type="domain" description="MmgE/PrpD C-terminal" evidence="3">
    <location>
        <begin position="259"/>
        <end position="405"/>
    </location>
</feature>
<dbReference type="InterPro" id="IPR045337">
    <property type="entry name" value="MmgE_PrpD_C"/>
</dbReference>
<dbReference type="EMBL" id="FWYE01000004">
    <property type="protein sequence ID" value="SMD31544.1"/>
    <property type="molecule type" value="Genomic_DNA"/>
</dbReference>
<dbReference type="InterPro" id="IPR042183">
    <property type="entry name" value="MmgE/PrpD_sf_1"/>
</dbReference>
<comment type="similarity">
    <text evidence="1">Belongs to the PrpD family.</text>
</comment>
<accession>A0A8G2L8J9</accession>
<feature type="domain" description="MmgE/PrpD N-terminal" evidence="2">
    <location>
        <begin position="5"/>
        <end position="236"/>
    </location>
</feature>
<dbReference type="InterPro" id="IPR005656">
    <property type="entry name" value="MmgE_PrpD"/>
</dbReference>
<evidence type="ECO:0000313" key="4">
    <source>
        <dbReference type="EMBL" id="SMD31544.1"/>
    </source>
</evidence>
<dbReference type="RefSeq" id="WP_084273217.1">
    <property type="nucleotide sequence ID" value="NZ_FWYE01000004.1"/>
</dbReference>
<dbReference type="PANTHER" id="PTHR16943:SF8">
    <property type="entry name" value="2-METHYLCITRATE DEHYDRATASE"/>
    <property type="match status" value="1"/>
</dbReference>
<dbReference type="Gene3D" id="1.10.4100.10">
    <property type="entry name" value="2-methylcitrate dehydratase PrpD"/>
    <property type="match status" value="1"/>
</dbReference>
<dbReference type="Gene3D" id="3.30.1330.120">
    <property type="entry name" value="2-methylcitrate dehydratase PrpD"/>
    <property type="match status" value="1"/>
</dbReference>
<dbReference type="InterPro" id="IPR036148">
    <property type="entry name" value="MmgE/PrpD_sf"/>
</dbReference>
<dbReference type="PANTHER" id="PTHR16943">
    <property type="entry name" value="2-METHYLCITRATE DEHYDRATASE-RELATED"/>
    <property type="match status" value="1"/>
</dbReference>
<comment type="caution">
    <text evidence="4">The sequence shown here is derived from an EMBL/GenBank/DDBJ whole genome shotgun (WGS) entry which is preliminary data.</text>
</comment>
<dbReference type="Proteomes" id="UP000192315">
    <property type="component" value="Unassembled WGS sequence"/>
</dbReference>
<dbReference type="InterPro" id="IPR045336">
    <property type="entry name" value="MmgE_PrpD_N"/>
</dbReference>
<gene>
    <name evidence="4" type="ORF">SAMN02745355_1493</name>
</gene>
<proteinExistence type="inferred from homology"/>
<keyword evidence="5" id="KW-1185">Reference proteome</keyword>
<evidence type="ECO:0000313" key="5">
    <source>
        <dbReference type="Proteomes" id="UP000192315"/>
    </source>
</evidence>
<organism evidence="4 5">
    <name type="scientific">Picrophilus torridus (strain ATCC 700027 / DSM 9790 / JCM 10055 / NBRC 100828 / KAW 2/3)</name>
    <dbReference type="NCBI Taxonomy" id="1122961"/>
    <lineage>
        <taxon>Archaea</taxon>
        <taxon>Methanobacteriati</taxon>
        <taxon>Thermoplasmatota</taxon>
        <taxon>Thermoplasmata</taxon>
        <taxon>Thermoplasmatales</taxon>
        <taxon>Picrophilaceae</taxon>
        <taxon>Picrophilus</taxon>
    </lineage>
</organism>
<name>A0A8G2L8J9_PICTO</name>
<evidence type="ECO:0000259" key="3">
    <source>
        <dbReference type="Pfam" id="PF19305"/>
    </source>
</evidence>
<protein>
    <submittedName>
        <fullName evidence="4">2-methylcitrate dehydratase</fullName>
    </submittedName>
</protein>
<reference evidence="4 5" key="1">
    <citation type="submission" date="2017-04" db="EMBL/GenBank/DDBJ databases">
        <authorList>
            <person name="Varghese N."/>
            <person name="Submissions S."/>
        </authorList>
    </citation>
    <scope>NUCLEOTIDE SEQUENCE [LARGE SCALE GENOMIC DNA]</scope>
    <source>
        <strain evidence="4 5">DSM 9789</strain>
    </source>
</reference>
<dbReference type="InterPro" id="IPR042188">
    <property type="entry name" value="MmgE/PrpD_sf_2"/>
</dbReference>
<dbReference type="Pfam" id="PF19305">
    <property type="entry name" value="MmgE_PrpD_C"/>
    <property type="match status" value="1"/>
</dbReference>
<dbReference type="SUPFAM" id="SSF103378">
    <property type="entry name" value="2-methylcitrate dehydratase PrpD"/>
    <property type="match status" value="1"/>
</dbReference>
<dbReference type="Pfam" id="PF03972">
    <property type="entry name" value="MmgE_PrpD_N"/>
    <property type="match status" value="1"/>
</dbReference>
<dbReference type="AlphaFoldDB" id="A0A8G2L8J9"/>
<sequence length="425" mass="47967">MIEDKIADFVVRSKYEDLDDDTVNEIKKRFVDAVGVAYASMDSPAYNAIKHLADYSQGNALTFGIKNTEPGLSAFINSLLIRYLDFNDTYLSLEPLHPSDMFGTIISAASLFKKTGRDIIKAAAVGYAVSMKFCDSTTLRKKGYDHVNFTEIGMAAALSSLLNFDIDQTINTISIALVPHIALRESRVGSLTMWKAGATAESSRNSIFAALATLHGFTSTKTPLSGELGFVNIIARDINKNVFDDLDVNYMKKTYIKKYPVEYHAQAAVAASLYLSNKISVDKIKKIDVYTYEAAISILADKSKWNPENKETADHSLPFIIASTMINRSFWLENYNINEYRKARDLMKKINIIEDYKYTNEYPEKLPIKIVINDDIEKYIDIPEGHYKRPMSLSSIEGKFIKLTNNKKLLDKLWHLDSMEAIEIE</sequence>
<evidence type="ECO:0000259" key="2">
    <source>
        <dbReference type="Pfam" id="PF03972"/>
    </source>
</evidence>